<dbReference type="Gene3D" id="3.90.1170.40">
    <property type="entry name" value="Molybdopterin biosynthesis MoaE subunit"/>
    <property type="match status" value="1"/>
</dbReference>
<evidence type="ECO:0000313" key="2">
    <source>
        <dbReference type="Proteomes" id="UP000280008"/>
    </source>
</evidence>
<dbReference type="Proteomes" id="UP000280008">
    <property type="component" value="Unassembled WGS sequence"/>
</dbReference>
<dbReference type="OrthoDB" id="9794429at2"/>
<accession>A0A495IE97</accession>
<comment type="caution">
    <text evidence="1">The sequence shown here is derived from an EMBL/GenBank/DDBJ whole genome shotgun (WGS) entry which is preliminary data.</text>
</comment>
<dbReference type="EMBL" id="RBKS01000001">
    <property type="protein sequence ID" value="RKR73326.1"/>
    <property type="molecule type" value="Genomic_DNA"/>
</dbReference>
<dbReference type="GO" id="GO:0006777">
    <property type="term" value="P:Mo-molybdopterin cofactor biosynthetic process"/>
    <property type="evidence" value="ECO:0007669"/>
    <property type="project" value="InterPro"/>
</dbReference>
<keyword evidence="2" id="KW-1185">Reference proteome</keyword>
<dbReference type="InterPro" id="IPR003448">
    <property type="entry name" value="Mopterin_biosynth_MoaE"/>
</dbReference>
<gene>
    <name evidence="1" type="ORF">C8E83_0418</name>
</gene>
<dbReference type="Pfam" id="PF02391">
    <property type="entry name" value="MoaE"/>
    <property type="match status" value="1"/>
</dbReference>
<reference evidence="1 2" key="1">
    <citation type="submission" date="2018-10" db="EMBL/GenBank/DDBJ databases">
        <title>Sequencing the genomes of 1000 actinobacteria strains.</title>
        <authorList>
            <person name="Klenk H.-P."/>
        </authorList>
    </citation>
    <scope>NUCLEOTIDE SEQUENCE [LARGE SCALE GENOMIC DNA]</scope>
    <source>
        <strain evidence="1 2">DSM 17894</strain>
    </source>
</reference>
<sequence>MTSSVDVVDRMISATELARLLQTSADGAMVTFEGVVRDHDGGRAVTALDYEAHPEATERLRAVAASVASDFPAVRLAALHRVGALSIGDVALAVAVAASHRQEAFAACSALVDRIKAEVPIWKRQVFADGSDEWVGSL</sequence>
<dbReference type="AlphaFoldDB" id="A0A495IE97"/>
<evidence type="ECO:0000313" key="1">
    <source>
        <dbReference type="EMBL" id="RKR73326.1"/>
    </source>
</evidence>
<dbReference type="CDD" id="cd00756">
    <property type="entry name" value="MoaE"/>
    <property type="match status" value="1"/>
</dbReference>
<dbReference type="InterPro" id="IPR036563">
    <property type="entry name" value="MoaE_sf"/>
</dbReference>
<proteinExistence type="predicted"/>
<dbReference type="SUPFAM" id="SSF54690">
    <property type="entry name" value="Molybdopterin synthase subunit MoaE"/>
    <property type="match status" value="1"/>
</dbReference>
<name>A0A495IE97_9MICO</name>
<organism evidence="1 2">
    <name type="scientific">Frondihabitans australicus</name>
    <dbReference type="NCBI Taxonomy" id="386892"/>
    <lineage>
        <taxon>Bacteria</taxon>
        <taxon>Bacillati</taxon>
        <taxon>Actinomycetota</taxon>
        <taxon>Actinomycetes</taxon>
        <taxon>Micrococcales</taxon>
        <taxon>Microbacteriaceae</taxon>
        <taxon>Frondihabitans</taxon>
    </lineage>
</organism>
<dbReference type="RefSeq" id="WP_121368203.1">
    <property type="nucleotide sequence ID" value="NZ_RBKS01000001.1"/>
</dbReference>
<protein>
    <submittedName>
        <fullName evidence="1">Molybdopterin synthase subunit MoaE</fullName>
    </submittedName>
</protein>
<dbReference type="PANTHER" id="PTHR23404">
    <property type="entry name" value="MOLYBDOPTERIN SYNTHASE RELATED"/>
    <property type="match status" value="1"/>
</dbReference>